<feature type="non-terminal residue" evidence="1">
    <location>
        <position position="1"/>
    </location>
</feature>
<organism evidence="1 2">
    <name type="scientific">Tectimicrobiota bacterium</name>
    <dbReference type="NCBI Taxonomy" id="2528274"/>
    <lineage>
        <taxon>Bacteria</taxon>
        <taxon>Pseudomonadati</taxon>
        <taxon>Nitrospinota/Tectimicrobiota group</taxon>
        <taxon>Candidatus Tectimicrobiota</taxon>
    </lineage>
</organism>
<gene>
    <name evidence="1" type="ORF">HYY65_14310</name>
</gene>
<dbReference type="EMBL" id="JACPSX010000274">
    <property type="protein sequence ID" value="MBI3016198.1"/>
    <property type="molecule type" value="Genomic_DNA"/>
</dbReference>
<dbReference type="Proteomes" id="UP000741360">
    <property type="component" value="Unassembled WGS sequence"/>
</dbReference>
<comment type="caution">
    <text evidence="1">The sequence shown here is derived from an EMBL/GenBank/DDBJ whole genome shotgun (WGS) entry which is preliminary data.</text>
</comment>
<reference evidence="1" key="1">
    <citation type="submission" date="2020-07" db="EMBL/GenBank/DDBJ databases">
        <title>Huge and variable diversity of episymbiotic CPR bacteria and DPANN archaea in groundwater ecosystems.</title>
        <authorList>
            <person name="He C.Y."/>
            <person name="Keren R."/>
            <person name="Whittaker M."/>
            <person name="Farag I.F."/>
            <person name="Doudna J."/>
            <person name="Cate J.H.D."/>
            <person name="Banfield J.F."/>
        </authorList>
    </citation>
    <scope>NUCLEOTIDE SEQUENCE</scope>
    <source>
        <strain evidence="1">NC_groundwater_717_Ag_S-0.2um_59_8</strain>
    </source>
</reference>
<evidence type="ECO:0000313" key="2">
    <source>
        <dbReference type="Proteomes" id="UP000741360"/>
    </source>
</evidence>
<protein>
    <submittedName>
        <fullName evidence="1">Uncharacterized protein</fullName>
    </submittedName>
</protein>
<dbReference type="AlphaFoldDB" id="A0A932GRS0"/>
<evidence type="ECO:0000313" key="1">
    <source>
        <dbReference type="EMBL" id="MBI3016198.1"/>
    </source>
</evidence>
<sequence length="52" mass="5560">LPELLVIVETLPLVAEQKVDKKALAGVVLEKLRNSSNTATFRALNVAGKITS</sequence>
<name>A0A932GRS0_UNCTE</name>
<accession>A0A932GRS0</accession>
<proteinExistence type="predicted"/>